<organism evidence="1 2">
    <name type="scientific">Fusarium solani</name>
    <name type="common">Filamentous fungus</name>
    <dbReference type="NCBI Taxonomy" id="169388"/>
    <lineage>
        <taxon>Eukaryota</taxon>
        <taxon>Fungi</taxon>
        <taxon>Dikarya</taxon>
        <taxon>Ascomycota</taxon>
        <taxon>Pezizomycotina</taxon>
        <taxon>Sordariomycetes</taxon>
        <taxon>Hypocreomycetidae</taxon>
        <taxon>Hypocreales</taxon>
        <taxon>Nectriaceae</taxon>
        <taxon>Fusarium</taxon>
        <taxon>Fusarium solani species complex</taxon>
    </lineage>
</organism>
<name>A0A9P9RB86_FUSSL</name>
<dbReference type="AlphaFoldDB" id="A0A9P9RB86"/>
<comment type="caution">
    <text evidence="1">The sequence shown here is derived from an EMBL/GenBank/DDBJ whole genome shotgun (WGS) entry which is preliminary data.</text>
</comment>
<dbReference type="OrthoDB" id="10673501at2759"/>
<dbReference type="Proteomes" id="UP000736672">
    <property type="component" value="Unassembled WGS sequence"/>
</dbReference>
<accession>A0A9P9RB86</accession>
<reference evidence="1" key="1">
    <citation type="journal article" date="2021" name="Nat. Commun.">
        <title>Genetic determinants of endophytism in the Arabidopsis root mycobiome.</title>
        <authorList>
            <person name="Mesny F."/>
            <person name="Miyauchi S."/>
            <person name="Thiergart T."/>
            <person name="Pickel B."/>
            <person name="Atanasova L."/>
            <person name="Karlsson M."/>
            <person name="Huettel B."/>
            <person name="Barry K.W."/>
            <person name="Haridas S."/>
            <person name="Chen C."/>
            <person name="Bauer D."/>
            <person name="Andreopoulos W."/>
            <person name="Pangilinan J."/>
            <person name="LaButti K."/>
            <person name="Riley R."/>
            <person name="Lipzen A."/>
            <person name="Clum A."/>
            <person name="Drula E."/>
            <person name="Henrissat B."/>
            <person name="Kohler A."/>
            <person name="Grigoriev I.V."/>
            <person name="Martin F.M."/>
            <person name="Hacquard S."/>
        </authorList>
    </citation>
    <scope>NUCLEOTIDE SEQUENCE</scope>
    <source>
        <strain evidence="1">FSSC 5 MPI-SDFR-AT-0091</strain>
    </source>
</reference>
<sequence length="423" mass="40775">MSSGAVRDLRAARGDSGDLSGVDGGGAVEGGDNGSLLTVGEGLGGLLAARVAGGLLADGRGLGLLAARNSLGLLASGNSGSLLTLRDAGGALTAGEASGLLSSGEAGGLLAVGVGLGVLAASGNGLGLLTGEGGGLLAAGDSGSLLTNRDAGGSLTAGERSGLLAAGNSGGLLTSREGLGVVAVGEGLGVVATRESLGVVTVGEGLGLLALGANGLLGLVAVEVDLGDLDTALLLGLVGLLGVDDVDLLGTTTLRVVDIGTVLGAVGLVLAVGAVRHLVVELEAAVKLGLDVELLHRELVISTTAAAAVAAERGSRLLGGATLSENGLSERTAAKITLRLVFSAGPAAEVPVVVLIETADVEVTPRPATLLLVVTLVVNGTRGRVLGGFLPVTPGSGNLAKAGSNCQEGEGSLHCEWLSKNLL</sequence>
<keyword evidence="2" id="KW-1185">Reference proteome</keyword>
<evidence type="ECO:0000313" key="2">
    <source>
        <dbReference type="Proteomes" id="UP000736672"/>
    </source>
</evidence>
<evidence type="ECO:0000313" key="1">
    <source>
        <dbReference type="EMBL" id="KAH7271750.1"/>
    </source>
</evidence>
<protein>
    <submittedName>
        <fullName evidence="1">Uncharacterized protein</fullName>
    </submittedName>
</protein>
<gene>
    <name evidence="1" type="ORF">B0J15DRAFT_485844</name>
</gene>
<dbReference type="EMBL" id="JAGTJS010000004">
    <property type="protein sequence ID" value="KAH7271750.1"/>
    <property type="molecule type" value="Genomic_DNA"/>
</dbReference>
<proteinExistence type="predicted"/>